<evidence type="ECO:0000313" key="2">
    <source>
        <dbReference type="EMBL" id="GHE75355.1"/>
    </source>
</evidence>
<dbReference type="EMBL" id="BNBC01000013">
    <property type="protein sequence ID" value="GHE75355.1"/>
    <property type="molecule type" value="Genomic_DNA"/>
</dbReference>
<feature type="compositionally biased region" description="Gly residues" evidence="1">
    <location>
        <begin position="1"/>
        <end position="10"/>
    </location>
</feature>
<proteinExistence type="predicted"/>
<accession>A0A919DSD6</accession>
<sequence>MADVGGGEPAGRGSRKVRGNAESPLGKDGELVEGALGEALGVSGAPAVRIQLSVW</sequence>
<comment type="caution">
    <text evidence="2">The sequence shown here is derived from an EMBL/GenBank/DDBJ whole genome shotgun (WGS) entry which is preliminary data.</text>
</comment>
<reference evidence="2" key="1">
    <citation type="journal article" date="2014" name="Int. J. Syst. Evol. Microbiol.">
        <title>Complete genome sequence of Corynebacterium casei LMG S-19264T (=DSM 44701T), isolated from a smear-ripened cheese.</title>
        <authorList>
            <consortium name="US DOE Joint Genome Institute (JGI-PGF)"/>
            <person name="Walter F."/>
            <person name="Albersmeier A."/>
            <person name="Kalinowski J."/>
            <person name="Ruckert C."/>
        </authorList>
    </citation>
    <scope>NUCLEOTIDE SEQUENCE</scope>
    <source>
        <strain evidence="2">JCM 3302</strain>
    </source>
</reference>
<evidence type="ECO:0000256" key="1">
    <source>
        <dbReference type="SAM" id="MobiDB-lite"/>
    </source>
</evidence>
<dbReference type="AlphaFoldDB" id="A0A919DSD6"/>
<protein>
    <submittedName>
        <fullName evidence="2">Uncharacterized protein</fullName>
    </submittedName>
</protein>
<evidence type="ECO:0000313" key="3">
    <source>
        <dbReference type="Proteomes" id="UP000641386"/>
    </source>
</evidence>
<dbReference type="Proteomes" id="UP000641386">
    <property type="component" value="Unassembled WGS sequence"/>
</dbReference>
<organism evidence="2 3">
    <name type="scientific">Streptomyces spiralis</name>
    <dbReference type="NCBI Taxonomy" id="66376"/>
    <lineage>
        <taxon>Bacteria</taxon>
        <taxon>Bacillati</taxon>
        <taxon>Actinomycetota</taxon>
        <taxon>Actinomycetes</taxon>
        <taxon>Kitasatosporales</taxon>
        <taxon>Streptomycetaceae</taxon>
        <taxon>Streptomyces</taxon>
    </lineage>
</organism>
<gene>
    <name evidence="2" type="ORF">GCM10014715_32850</name>
</gene>
<keyword evidence="3" id="KW-1185">Reference proteome</keyword>
<name>A0A919DSD6_9ACTN</name>
<feature type="region of interest" description="Disordered" evidence="1">
    <location>
        <begin position="1"/>
        <end position="29"/>
    </location>
</feature>
<reference evidence="2" key="2">
    <citation type="submission" date="2020-09" db="EMBL/GenBank/DDBJ databases">
        <authorList>
            <person name="Sun Q."/>
            <person name="Ohkuma M."/>
        </authorList>
    </citation>
    <scope>NUCLEOTIDE SEQUENCE</scope>
    <source>
        <strain evidence="2">JCM 3302</strain>
    </source>
</reference>